<evidence type="ECO:0000313" key="2">
    <source>
        <dbReference type="EMBL" id="GAA1730543.1"/>
    </source>
</evidence>
<comment type="caution">
    <text evidence="2">The sequence shown here is derived from an EMBL/GenBank/DDBJ whole genome shotgun (WGS) entry which is preliminary data.</text>
</comment>
<name>A0ABP4VPU3_9ACTN</name>
<organism evidence="2 3">
    <name type="scientific">Aeromicrobium alkaliterrae</name>
    <dbReference type="NCBI Taxonomy" id="302168"/>
    <lineage>
        <taxon>Bacteria</taxon>
        <taxon>Bacillati</taxon>
        <taxon>Actinomycetota</taxon>
        <taxon>Actinomycetes</taxon>
        <taxon>Propionibacteriales</taxon>
        <taxon>Nocardioidaceae</taxon>
        <taxon>Aeromicrobium</taxon>
    </lineage>
</organism>
<evidence type="ECO:0008006" key="4">
    <source>
        <dbReference type="Google" id="ProtNLM"/>
    </source>
</evidence>
<accession>A0ABP4VPU3</accession>
<protein>
    <recommendedName>
        <fullName evidence="4">DUF11 domain-containing protein</fullName>
    </recommendedName>
</protein>
<sequence length="165" mass="17301">MTQSSTSTLGDWLKKPISWVVIAVAGVAFVLQQVFAPGLFGSGGDNGGGDGSGTEMLVNKGDAVEVPEGDEVTVSYTVENREREAVKISTVEIKSLKMSGGGPECTGASRAGIVAKVENHLVGKRIEQRSDLDFDVIYTGRDEPVPDCVGATVQADVDILVVPYS</sequence>
<evidence type="ECO:0000256" key="1">
    <source>
        <dbReference type="SAM" id="Phobius"/>
    </source>
</evidence>
<keyword evidence="1" id="KW-0472">Membrane</keyword>
<gene>
    <name evidence="2" type="ORF">GCM10009710_08930</name>
</gene>
<evidence type="ECO:0000313" key="3">
    <source>
        <dbReference type="Proteomes" id="UP001501057"/>
    </source>
</evidence>
<dbReference type="Proteomes" id="UP001501057">
    <property type="component" value="Unassembled WGS sequence"/>
</dbReference>
<keyword evidence="3" id="KW-1185">Reference proteome</keyword>
<keyword evidence="1" id="KW-1133">Transmembrane helix</keyword>
<keyword evidence="1" id="KW-0812">Transmembrane</keyword>
<feature type="transmembrane region" description="Helical" evidence="1">
    <location>
        <begin position="17"/>
        <end position="36"/>
    </location>
</feature>
<dbReference type="EMBL" id="BAAAME010000002">
    <property type="protein sequence ID" value="GAA1730543.1"/>
    <property type="molecule type" value="Genomic_DNA"/>
</dbReference>
<dbReference type="RefSeq" id="WP_344198166.1">
    <property type="nucleotide sequence ID" value="NZ_BAAAME010000002.1"/>
</dbReference>
<proteinExistence type="predicted"/>
<reference evidence="3" key="1">
    <citation type="journal article" date="2019" name="Int. J. Syst. Evol. Microbiol.">
        <title>The Global Catalogue of Microorganisms (GCM) 10K type strain sequencing project: providing services to taxonomists for standard genome sequencing and annotation.</title>
        <authorList>
            <consortium name="The Broad Institute Genomics Platform"/>
            <consortium name="The Broad Institute Genome Sequencing Center for Infectious Disease"/>
            <person name="Wu L."/>
            <person name="Ma J."/>
        </authorList>
    </citation>
    <scope>NUCLEOTIDE SEQUENCE [LARGE SCALE GENOMIC DNA]</scope>
    <source>
        <strain evidence="3">JCM 13518</strain>
    </source>
</reference>